<name>A0AAJ1QGT5_9FLAO</name>
<comment type="caution">
    <text evidence="1">The sequence shown here is derived from an EMBL/GenBank/DDBJ whole genome shotgun (WGS) entry which is preliminary data.</text>
</comment>
<dbReference type="Proteomes" id="UP001170959">
    <property type="component" value="Unassembled WGS sequence"/>
</dbReference>
<proteinExistence type="predicted"/>
<reference evidence="1" key="2">
    <citation type="journal article" date="2022" name="Sci. Total Environ.">
        <title>Prevalence, transmission, and molecular epidemiology of tet(X)-positive bacteria among humans, animals, and environmental niches in China: An epidemiological, and genomic-based study.</title>
        <authorList>
            <person name="Dong N."/>
            <person name="Zeng Y."/>
            <person name="Cai C."/>
            <person name="Sun C."/>
            <person name="Lu J."/>
            <person name="Liu C."/>
            <person name="Zhou H."/>
            <person name="Sun Q."/>
            <person name="Shu L."/>
            <person name="Wang H."/>
            <person name="Wang Y."/>
            <person name="Wang S."/>
            <person name="Wu C."/>
            <person name="Chan E.W."/>
            <person name="Chen G."/>
            <person name="Shen Z."/>
            <person name="Chen S."/>
            <person name="Zhang R."/>
        </authorList>
    </citation>
    <scope>NUCLEOTIDE SEQUENCE</scope>
    <source>
        <strain evidence="1">R655-4</strain>
    </source>
</reference>
<evidence type="ECO:0000313" key="2">
    <source>
        <dbReference type="Proteomes" id="UP001170959"/>
    </source>
</evidence>
<reference evidence="1" key="1">
    <citation type="submission" date="2020-06" db="EMBL/GenBank/DDBJ databases">
        <authorList>
            <person name="Dong N."/>
        </authorList>
    </citation>
    <scope>NUCLEOTIDE SEQUENCE</scope>
    <source>
        <strain evidence="1">R655-4</strain>
    </source>
</reference>
<evidence type="ECO:0000313" key="1">
    <source>
        <dbReference type="EMBL" id="MDM1073755.1"/>
    </source>
</evidence>
<dbReference type="EMBL" id="JACAGJ010000008">
    <property type="protein sequence ID" value="MDM1073755.1"/>
    <property type="molecule type" value="Genomic_DNA"/>
</dbReference>
<organism evidence="1 2">
    <name type="scientific">Empedobacter brevis</name>
    <dbReference type="NCBI Taxonomy" id="247"/>
    <lineage>
        <taxon>Bacteria</taxon>
        <taxon>Pseudomonadati</taxon>
        <taxon>Bacteroidota</taxon>
        <taxon>Flavobacteriia</taxon>
        <taxon>Flavobacteriales</taxon>
        <taxon>Weeksellaceae</taxon>
        <taxon>Empedobacter</taxon>
    </lineage>
</organism>
<protein>
    <recommendedName>
        <fullName evidence="3">RHS repeat protein</fullName>
    </recommendedName>
</protein>
<accession>A0AAJ1QGT5</accession>
<gene>
    <name evidence="1" type="ORF">HX001_14795</name>
</gene>
<evidence type="ECO:0008006" key="3">
    <source>
        <dbReference type="Google" id="ProtNLM"/>
    </source>
</evidence>
<sequence length="1037" mass="120496">MKKNIVLLSLLILGINNVKAQKRDYNTINIKSPESYHIEKINNVPVNKYIGAIDYSFPLFSIENTTNTYQFNLNYDSSGFKPGKKEGLFGLNWNSNIFGAITREVIGVPDDDAYKNANSDKLDGILGLIKQNYSKSDEDHFNLNYPQEKYTLNKLEYTRKDVILYDSRFHEMKSDKYYFNFLNISGYFYLSVDGSPIIVSETPGLSVDISNYTIQNPIEQIDCIPSYSEFIITDGNGVKYFFGGDKEAVEISIDHGNSGVIEAGHKRQFSQNITAWHITKVIFPNNDKIEYNYGEFFNYNQCIENNRLPLPKFINSSDFIFEINKFINQTNKVSDIKFSGTQGPYGIKGGEYSYYYTAPYYQFGITKKVKLDNIKFNNGNVKFNYKIEQDSNGYNSYKIESIVKSNHLNDTISNIKFYTLKDGVLNKKLGKDTRTFLSKIIKDDLTYKFEYYLNKEYPPFETVNVDYWGFWNGKFGEENKIIPDYEFNYLTGDIFITSDTRKENPSFSNVGNLKKVFYPTGGYQEFVYEPHTFSKKLERSSSSNFFPTLKNNIGETSGTRISTIKTFNSSLDTKPLEVITYKYDNLGSSSGIFTSMYDFIDYIDRVVLVQAPNVDVVKKEKLFIEHGVNHENKLFNSSNIGYSNVQIFKNDILQSEYKLTDYVKYPDLSPLNNPEYNKVVNNKDPNIMSYKPANYFFNKKTEYTDQSYKRGKVELEIHYENGRNIIEKNEFFYNEINEGNYCSNKSKNFEYSFICKDLKKNYTTYVNYMEKGMAQFIKNTSFPFVLEKEVKTSFLPGGNIISSKEYKYKSKILNLLSEESSSNSKNEKITTEYLYSSDLIGKEPYTKELTELNRVLEPVITKQKVGDLYISETHNQYNLFQNIIQKSATHQKKGAEINIGTSTDRKITYDFYDNKGNILQYTLENSMPVTVVWDYTGQYPVAKIEGISLSEFQETSYFTSILENGNLSEEDEKYLRDYYPNAMITTYQYKPLVGLTKIMQPNGQTEYYKYDTTNRLEEIRNDKKEVIKTFKYNYKQP</sequence>
<dbReference type="Gene3D" id="2.180.10.10">
    <property type="entry name" value="RHS repeat-associated core"/>
    <property type="match status" value="1"/>
</dbReference>
<dbReference type="AlphaFoldDB" id="A0AAJ1QGT5"/>
<dbReference type="RefSeq" id="WP_159155616.1">
    <property type="nucleotide sequence ID" value="NZ_CP013210.1"/>
</dbReference>